<sequence length="153" mass="17617">MTGSHRYPVLDLSAFLVGSWSLHRTILSPEGERRGEFTGSASFTPAGEVLTYREQGTLRLGGYRGSAFRQLRYQPTGPGRAEVYFDYGDFFHELDLREGYWNTSHPCRDDLYRGEFEVLDADTWWQCWEVVGPTKNHTLRTEFRRGEPGGRDT</sequence>
<dbReference type="Proteomes" id="UP000199213">
    <property type="component" value="Unassembled WGS sequence"/>
</dbReference>
<feature type="domain" description="DUF6314" evidence="1">
    <location>
        <begin position="16"/>
        <end position="145"/>
    </location>
</feature>
<dbReference type="InterPro" id="IPR045632">
    <property type="entry name" value="DUF6314"/>
</dbReference>
<dbReference type="RefSeq" id="WP_245693929.1">
    <property type="nucleotide sequence ID" value="NZ_FNFM01000003.1"/>
</dbReference>
<proteinExistence type="predicted"/>
<dbReference type="Pfam" id="PF19834">
    <property type="entry name" value="DUF6314"/>
    <property type="match status" value="1"/>
</dbReference>
<name>A0A1G8Y1J2_ACTMZ</name>
<gene>
    <name evidence="2" type="ORF">SAMN04487820_103198</name>
</gene>
<protein>
    <recommendedName>
        <fullName evidence="1">DUF6314 domain-containing protein</fullName>
    </recommendedName>
</protein>
<reference evidence="3" key="1">
    <citation type="submission" date="2016-10" db="EMBL/GenBank/DDBJ databases">
        <authorList>
            <person name="Varghese N."/>
            <person name="Submissions S."/>
        </authorList>
    </citation>
    <scope>NUCLEOTIDE SEQUENCE [LARGE SCALE GENOMIC DNA]</scope>
    <source>
        <strain evidence="3">DSM 45460</strain>
    </source>
</reference>
<evidence type="ECO:0000313" key="2">
    <source>
        <dbReference type="EMBL" id="SDJ96662.1"/>
    </source>
</evidence>
<accession>A0A1G8Y1J2</accession>
<keyword evidence="3" id="KW-1185">Reference proteome</keyword>
<dbReference type="EMBL" id="FNFM01000003">
    <property type="protein sequence ID" value="SDJ96662.1"/>
    <property type="molecule type" value="Genomic_DNA"/>
</dbReference>
<dbReference type="AlphaFoldDB" id="A0A1G8Y1J2"/>
<evidence type="ECO:0000313" key="3">
    <source>
        <dbReference type="Proteomes" id="UP000199213"/>
    </source>
</evidence>
<evidence type="ECO:0000259" key="1">
    <source>
        <dbReference type="Pfam" id="PF19834"/>
    </source>
</evidence>
<organism evidence="2 3">
    <name type="scientific">Actinopolyspora mzabensis</name>
    <dbReference type="NCBI Taxonomy" id="995066"/>
    <lineage>
        <taxon>Bacteria</taxon>
        <taxon>Bacillati</taxon>
        <taxon>Actinomycetota</taxon>
        <taxon>Actinomycetes</taxon>
        <taxon>Actinopolysporales</taxon>
        <taxon>Actinopolysporaceae</taxon>
        <taxon>Actinopolyspora</taxon>
    </lineage>
</organism>